<evidence type="ECO:0000313" key="2">
    <source>
        <dbReference type="EMBL" id="ELU12652.1"/>
    </source>
</evidence>
<evidence type="ECO:0000313" key="3">
    <source>
        <dbReference type="EnsemblMetazoa" id="CapteP185608"/>
    </source>
</evidence>
<organism evidence="2">
    <name type="scientific">Capitella teleta</name>
    <name type="common">Polychaete worm</name>
    <dbReference type="NCBI Taxonomy" id="283909"/>
    <lineage>
        <taxon>Eukaryota</taxon>
        <taxon>Metazoa</taxon>
        <taxon>Spiralia</taxon>
        <taxon>Lophotrochozoa</taxon>
        <taxon>Annelida</taxon>
        <taxon>Polychaeta</taxon>
        <taxon>Sedentaria</taxon>
        <taxon>Scolecida</taxon>
        <taxon>Capitellidae</taxon>
        <taxon>Capitella</taxon>
    </lineage>
</organism>
<reference evidence="4" key="1">
    <citation type="submission" date="2012-12" db="EMBL/GenBank/DDBJ databases">
        <authorList>
            <person name="Hellsten U."/>
            <person name="Grimwood J."/>
            <person name="Chapman J.A."/>
            <person name="Shapiro H."/>
            <person name="Aerts A."/>
            <person name="Otillar R.P."/>
            <person name="Terry A.Y."/>
            <person name="Boore J.L."/>
            <person name="Simakov O."/>
            <person name="Marletaz F."/>
            <person name="Cho S.-J."/>
            <person name="Edsinger-Gonzales E."/>
            <person name="Havlak P."/>
            <person name="Kuo D.-H."/>
            <person name="Larsson T."/>
            <person name="Lv J."/>
            <person name="Arendt D."/>
            <person name="Savage R."/>
            <person name="Osoegawa K."/>
            <person name="de Jong P."/>
            <person name="Lindberg D.R."/>
            <person name="Seaver E.C."/>
            <person name="Weisblat D.A."/>
            <person name="Putnam N.H."/>
            <person name="Grigoriev I.V."/>
            <person name="Rokhsar D.S."/>
        </authorList>
    </citation>
    <scope>NUCLEOTIDE SEQUENCE</scope>
    <source>
        <strain evidence="4">I ESC-2004</strain>
    </source>
</reference>
<dbReference type="OrthoDB" id="6130986at2759"/>
<gene>
    <name evidence="2" type="ORF">CAPTEDRAFT_185608</name>
</gene>
<dbReference type="EMBL" id="AMQN01005361">
    <property type="status" value="NOT_ANNOTATED_CDS"/>
    <property type="molecule type" value="Genomic_DNA"/>
</dbReference>
<evidence type="ECO:0000256" key="1">
    <source>
        <dbReference type="SAM" id="SignalP"/>
    </source>
</evidence>
<accession>R7V2E6</accession>
<dbReference type="EMBL" id="KB295796">
    <property type="protein sequence ID" value="ELU12652.1"/>
    <property type="molecule type" value="Genomic_DNA"/>
</dbReference>
<dbReference type="GO" id="GO:0038023">
    <property type="term" value="F:signaling receptor activity"/>
    <property type="evidence" value="ECO:0007669"/>
    <property type="project" value="TreeGrafter"/>
</dbReference>
<protein>
    <recommendedName>
        <fullName evidence="5">TNFR-Cys domain-containing protein</fullName>
    </recommendedName>
</protein>
<dbReference type="HOGENOM" id="CLU_1410051_0_0_1"/>
<dbReference type="PANTHER" id="PTHR47139">
    <property type="entry name" value="TUMOR NECROSIS FACTOR RECEPTOR SUPERFAMILY MEMBER 9"/>
    <property type="match status" value="1"/>
</dbReference>
<evidence type="ECO:0008006" key="5">
    <source>
        <dbReference type="Google" id="ProtNLM"/>
    </source>
</evidence>
<dbReference type="OMA" id="PREYTTS"/>
<dbReference type="Gene3D" id="2.10.50.10">
    <property type="entry name" value="Tumor Necrosis Factor Receptor, subunit A, domain 2"/>
    <property type="match status" value="2"/>
</dbReference>
<keyword evidence="1" id="KW-0732">Signal</keyword>
<dbReference type="GO" id="GO:0042127">
    <property type="term" value="P:regulation of cell population proliferation"/>
    <property type="evidence" value="ECO:0007669"/>
    <property type="project" value="TreeGrafter"/>
</dbReference>
<reference evidence="3" key="3">
    <citation type="submission" date="2015-06" db="UniProtKB">
        <authorList>
            <consortium name="EnsemblMetazoa"/>
        </authorList>
    </citation>
    <scope>IDENTIFICATION</scope>
</reference>
<keyword evidence="4" id="KW-1185">Reference proteome</keyword>
<evidence type="ECO:0000313" key="4">
    <source>
        <dbReference type="Proteomes" id="UP000014760"/>
    </source>
</evidence>
<feature type="signal peptide" evidence="1">
    <location>
        <begin position="1"/>
        <end position="19"/>
    </location>
</feature>
<sequence length="193" mass="21845">MGWLELSFTILTFASLARARRICPFGTQEHVTNYSERQCCIAVFCDPGFESRLCENIGDEALCVPCPEGKYMSTSHWSRDMRLCQIKRACDDGQSVFDERGTTEDRVCQCDLDKGFYNKSVGDPCIRKRCEAGMELTSDGRCKPCRSGYFKPEANYEPCLKKKDCDHKYASHGNATHDVVCKEKASCQLLSEK</sequence>
<feature type="chain" id="PRO_5008788593" description="TNFR-Cys domain-containing protein" evidence="1">
    <location>
        <begin position="20"/>
        <end position="193"/>
    </location>
</feature>
<dbReference type="AlphaFoldDB" id="R7V2E6"/>
<dbReference type="Proteomes" id="UP000014760">
    <property type="component" value="Unassembled WGS sequence"/>
</dbReference>
<name>R7V2E6_CAPTE</name>
<dbReference type="SMART" id="SM01411">
    <property type="entry name" value="Ephrin_rec_like"/>
    <property type="match status" value="2"/>
</dbReference>
<dbReference type="PANTHER" id="PTHR47139:SF3">
    <property type="entry name" value="SI:CH73-361P23.3"/>
    <property type="match status" value="1"/>
</dbReference>
<proteinExistence type="predicted"/>
<reference evidence="2 4" key="2">
    <citation type="journal article" date="2013" name="Nature">
        <title>Insights into bilaterian evolution from three spiralian genomes.</title>
        <authorList>
            <person name="Simakov O."/>
            <person name="Marletaz F."/>
            <person name="Cho S.J."/>
            <person name="Edsinger-Gonzales E."/>
            <person name="Havlak P."/>
            <person name="Hellsten U."/>
            <person name="Kuo D.H."/>
            <person name="Larsson T."/>
            <person name="Lv J."/>
            <person name="Arendt D."/>
            <person name="Savage R."/>
            <person name="Osoegawa K."/>
            <person name="de Jong P."/>
            <person name="Grimwood J."/>
            <person name="Chapman J.A."/>
            <person name="Shapiro H."/>
            <person name="Aerts A."/>
            <person name="Otillar R.P."/>
            <person name="Terry A.Y."/>
            <person name="Boore J.L."/>
            <person name="Grigoriev I.V."/>
            <person name="Lindberg D.R."/>
            <person name="Seaver E.C."/>
            <person name="Weisblat D.A."/>
            <person name="Putnam N.H."/>
            <person name="Rokhsar D.S."/>
        </authorList>
    </citation>
    <scope>NUCLEOTIDE SEQUENCE</scope>
    <source>
        <strain evidence="2 4">I ESC-2004</strain>
    </source>
</reference>
<dbReference type="EnsemblMetazoa" id="CapteT185608">
    <property type="protein sequence ID" value="CapteP185608"/>
    <property type="gene ID" value="CapteG185608"/>
</dbReference>